<organism evidence="3 4">
    <name type="scientific">Artemia franciscana</name>
    <name type="common">Brine shrimp</name>
    <name type="synonym">Artemia sanfranciscana</name>
    <dbReference type="NCBI Taxonomy" id="6661"/>
    <lineage>
        <taxon>Eukaryota</taxon>
        <taxon>Metazoa</taxon>
        <taxon>Ecdysozoa</taxon>
        <taxon>Arthropoda</taxon>
        <taxon>Crustacea</taxon>
        <taxon>Branchiopoda</taxon>
        <taxon>Anostraca</taxon>
        <taxon>Artemiidae</taxon>
        <taxon>Artemia</taxon>
    </lineage>
</organism>
<dbReference type="PANTHER" id="PTHR19848">
    <property type="entry name" value="WD40 REPEAT PROTEIN"/>
    <property type="match status" value="1"/>
</dbReference>
<evidence type="ECO:0000256" key="1">
    <source>
        <dbReference type="ARBA" id="ARBA00022574"/>
    </source>
</evidence>
<dbReference type="InterPro" id="IPR001680">
    <property type="entry name" value="WD40_rpt"/>
</dbReference>
<dbReference type="SMART" id="SM00320">
    <property type="entry name" value="WD40"/>
    <property type="match status" value="7"/>
</dbReference>
<gene>
    <name evidence="3" type="ORF">QYM36_010144</name>
</gene>
<keyword evidence="1" id="KW-0853">WD repeat</keyword>
<dbReference type="PANTHER" id="PTHR19848:SF8">
    <property type="entry name" value="F-BOX AND WD REPEAT DOMAIN CONTAINING 7"/>
    <property type="match status" value="1"/>
</dbReference>
<sequence>MFNILLWSSIDGTHFKDFPFDDEVGCCTFSPSDSLLAVASIEEISLFKTDDWSSCILRSFNTRHLRFIDDTKLVSVSVSGAELWDCTPGNHWTELNSMTCLFRAEKVKTSAIHNQGHRLAFADEKNMVRIFDIQSRKFTGDRRCRSGKIICLAFGLKHYVLAGTEDCMLVIWEMETEPISDVLPGGYEMDARWTSDNPESLEIAVVSRQGIEVRRGLTTSEAVAACSEEDSSIIACAFTASSKNVAWATESNQIKMMSLTSGEVATVGSHVGSMINIMKFGPKGKVLATKPTENVTLATQANKDMVVSACRYSPVENFHYLAVGYNSGAFELWDFADGKLLHILNYHSSAVKDILFATSNPKIIVSISDRIALWNLAESGRKKPKTYNKKSWSPMPEVKTFEFNSCILPVQTVELPCTGTTIKIRGNADLSTLVAMTDLGSIYKLKRL</sequence>
<dbReference type="Proteomes" id="UP001187531">
    <property type="component" value="Unassembled WGS sequence"/>
</dbReference>
<proteinExistence type="predicted"/>
<dbReference type="Gene3D" id="2.130.10.10">
    <property type="entry name" value="YVTN repeat-like/Quinoprotein amine dehydrogenase"/>
    <property type="match status" value="3"/>
</dbReference>
<comment type="caution">
    <text evidence="3">The sequence shown here is derived from an EMBL/GenBank/DDBJ whole genome shotgun (WGS) entry which is preliminary data.</text>
</comment>
<keyword evidence="2" id="KW-0677">Repeat</keyword>
<evidence type="ECO:0000256" key="2">
    <source>
        <dbReference type="ARBA" id="ARBA00022737"/>
    </source>
</evidence>
<name>A0AA88HWE8_ARTSF</name>
<evidence type="ECO:0000313" key="3">
    <source>
        <dbReference type="EMBL" id="KAK2715431.1"/>
    </source>
</evidence>
<dbReference type="InterPro" id="IPR011047">
    <property type="entry name" value="Quinoprotein_ADH-like_sf"/>
</dbReference>
<dbReference type="SUPFAM" id="SSF50998">
    <property type="entry name" value="Quinoprotein alcohol dehydrogenase-like"/>
    <property type="match status" value="1"/>
</dbReference>
<dbReference type="AlphaFoldDB" id="A0AA88HWE8"/>
<protein>
    <submittedName>
        <fullName evidence="3">Uncharacterized protein</fullName>
    </submittedName>
</protein>
<dbReference type="EMBL" id="JAVRJZ010000012">
    <property type="protein sequence ID" value="KAK2715431.1"/>
    <property type="molecule type" value="Genomic_DNA"/>
</dbReference>
<accession>A0AA88HWE8</accession>
<reference evidence="3" key="1">
    <citation type="submission" date="2023-07" db="EMBL/GenBank/DDBJ databases">
        <title>Chromosome-level genome assembly of Artemia franciscana.</title>
        <authorList>
            <person name="Jo E."/>
        </authorList>
    </citation>
    <scope>NUCLEOTIDE SEQUENCE</scope>
    <source>
        <tissue evidence="3">Whole body</tissue>
    </source>
</reference>
<dbReference type="InterPro" id="IPR015943">
    <property type="entry name" value="WD40/YVTN_repeat-like_dom_sf"/>
</dbReference>
<evidence type="ECO:0000313" key="4">
    <source>
        <dbReference type="Proteomes" id="UP001187531"/>
    </source>
</evidence>
<keyword evidence="4" id="KW-1185">Reference proteome</keyword>